<name>A0A9N7YEB9_PLEPL</name>
<feature type="region of interest" description="Disordered" evidence="1">
    <location>
        <begin position="177"/>
        <end position="222"/>
    </location>
</feature>
<organism evidence="3 4">
    <name type="scientific">Pleuronectes platessa</name>
    <name type="common">European plaice</name>
    <dbReference type="NCBI Taxonomy" id="8262"/>
    <lineage>
        <taxon>Eukaryota</taxon>
        <taxon>Metazoa</taxon>
        <taxon>Chordata</taxon>
        <taxon>Craniata</taxon>
        <taxon>Vertebrata</taxon>
        <taxon>Euteleostomi</taxon>
        <taxon>Actinopterygii</taxon>
        <taxon>Neopterygii</taxon>
        <taxon>Teleostei</taxon>
        <taxon>Neoteleostei</taxon>
        <taxon>Acanthomorphata</taxon>
        <taxon>Carangaria</taxon>
        <taxon>Pleuronectiformes</taxon>
        <taxon>Pleuronectoidei</taxon>
        <taxon>Pleuronectidae</taxon>
        <taxon>Pleuronectes</taxon>
    </lineage>
</organism>
<sequence length="380" mass="42024">MDLLTAWAATDPAVARLLWVLALVLATLLVWLLFFCCYGWNQSSSSSLEKYLAVTTKRSKSKAPTQRSSFTCIDLHVADRYECCRSAEEHCALIVRDKLEGLPEMSGALCPVGTDTPTRSSSFCGGTKRHRKKKPKVKPAASVPLEEKVEEEVEVKEVEVEVVKEVSVVVGHEPPRPAVRKRKRRPLKAGMETVTEERPEQKLLSDEIEPSGQCEQSWHGRWSSGPKARILYEHKRGPSVGLSPDSSTEGSAHILQPGSVQSRSDRISTSGTPQHAGAAAAGEEEEEEEDEEEEDGVSLKFDLNLEDQRAVQETDICFSSNQNCTGSRILPSLQVMCRGEGIEPVTVQVCPDRSGVKKECISLDEEEEEEEEEESQGLFI</sequence>
<feature type="transmembrane region" description="Helical" evidence="2">
    <location>
        <begin position="17"/>
        <end position="40"/>
    </location>
</feature>
<feature type="region of interest" description="Disordered" evidence="1">
    <location>
        <begin position="236"/>
        <end position="298"/>
    </location>
</feature>
<feature type="compositionally biased region" description="Acidic residues" evidence="1">
    <location>
        <begin position="282"/>
        <end position="296"/>
    </location>
</feature>
<evidence type="ECO:0000256" key="2">
    <source>
        <dbReference type="SAM" id="Phobius"/>
    </source>
</evidence>
<keyword evidence="2" id="KW-1133">Transmembrane helix</keyword>
<accession>A0A9N7YEB9</accession>
<proteinExistence type="predicted"/>
<feature type="compositionally biased region" description="Basic residues" evidence="1">
    <location>
        <begin position="127"/>
        <end position="137"/>
    </location>
</feature>
<keyword evidence="4" id="KW-1185">Reference proteome</keyword>
<protein>
    <submittedName>
        <fullName evidence="3">Uncharacterized protein</fullName>
    </submittedName>
</protein>
<feature type="region of interest" description="Disordered" evidence="1">
    <location>
        <begin position="121"/>
        <end position="141"/>
    </location>
</feature>
<feature type="compositionally biased region" description="Basic and acidic residues" evidence="1">
    <location>
        <begin position="195"/>
        <end position="205"/>
    </location>
</feature>
<dbReference type="Proteomes" id="UP001153269">
    <property type="component" value="Unassembled WGS sequence"/>
</dbReference>
<evidence type="ECO:0000256" key="1">
    <source>
        <dbReference type="SAM" id="MobiDB-lite"/>
    </source>
</evidence>
<feature type="compositionally biased region" description="Polar residues" evidence="1">
    <location>
        <begin position="258"/>
        <end position="273"/>
    </location>
</feature>
<evidence type="ECO:0000313" key="3">
    <source>
        <dbReference type="EMBL" id="CAB1428370.1"/>
    </source>
</evidence>
<evidence type="ECO:0000313" key="4">
    <source>
        <dbReference type="Proteomes" id="UP001153269"/>
    </source>
</evidence>
<keyword evidence="2" id="KW-0472">Membrane</keyword>
<feature type="compositionally biased region" description="Basic residues" evidence="1">
    <location>
        <begin position="178"/>
        <end position="187"/>
    </location>
</feature>
<keyword evidence="2" id="KW-0812">Transmembrane</keyword>
<reference evidence="3" key="1">
    <citation type="submission" date="2020-03" db="EMBL/GenBank/DDBJ databases">
        <authorList>
            <person name="Weist P."/>
        </authorList>
    </citation>
    <scope>NUCLEOTIDE SEQUENCE</scope>
</reference>
<gene>
    <name evidence="3" type="ORF">PLEPLA_LOCUS16336</name>
</gene>
<dbReference type="EMBL" id="CADEAL010001047">
    <property type="protein sequence ID" value="CAB1428370.1"/>
    <property type="molecule type" value="Genomic_DNA"/>
</dbReference>
<dbReference type="AlphaFoldDB" id="A0A9N7YEB9"/>
<comment type="caution">
    <text evidence="3">The sequence shown here is derived from an EMBL/GenBank/DDBJ whole genome shotgun (WGS) entry which is preliminary data.</text>
</comment>